<dbReference type="InterPro" id="IPR054593">
    <property type="entry name" value="Beta-mannosidase-like_N2"/>
</dbReference>
<organism evidence="8 9">
    <name type="scientific">Stachybotrys chartarum (strain CBS 109288 / IBT 7711)</name>
    <name type="common">Toxic black mold</name>
    <name type="synonym">Stilbospora chartarum</name>
    <dbReference type="NCBI Taxonomy" id="1280523"/>
    <lineage>
        <taxon>Eukaryota</taxon>
        <taxon>Fungi</taxon>
        <taxon>Dikarya</taxon>
        <taxon>Ascomycota</taxon>
        <taxon>Pezizomycotina</taxon>
        <taxon>Sordariomycetes</taxon>
        <taxon>Hypocreomycetidae</taxon>
        <taxon>Hypocreales</taxon>
        <taxon>Stachybotryaceae</taxon>
        <taxon>Stachybotrys</taxon>
    </lineage>
</organism>
<evidence type="ECO:0000256" key="4">
    <source>
        <dbReference type="SAM" id="SignalP"/>
    </source>
</evidence>
<dbReference type="Pfam" id="PF02836">
    <property type="entry name" value="Glyco_hydro_2_C"/>
    <property type="match status" value="1"/>
</dbReference>
<evidence type="ECO:0000259" key="5">
    <source>
        <dbReference type="Pfam" id="PF00703"/>
    </source>
</evidence>
<evidence type="ECO:0000256" key="1">
    <source>
        <dbReference type="ARBA" id="ARBA00007401"/>
    </source>
</evidence>
<proteinExistence type="inferred from homology"/>
<dbReference type="EMBL" id="KL648533">
    <property type="protein sequence ID" value="KEY69319.1"/>
    <property type="molecule type" value="Genomic_DNA"/>
</dbReference>
<evidence type="ECO:0000313" key="8">
    <source>
        <dbReference type="EMBL" id="KEY69319.1"/>
    </source>
</evidence>
<reference evidence="8 9" key="1">
    <citation type="journal article" date="2014" name="BMC Genomics">
        <title>Comparative genome sequencing reveals chemotype-specific gene clusters in the toxigenic black mold Stachybotrys.</title>
        <authorList>
            <person name="Semeiks J."/>
            <person name="Borek D."/>
            <person name="Otwinowski Z."/>
            <person name="Grishin N.V."/>
        </authorList>
    </citation>
    <scope>NUCLEOTIDE SEQUENCE [LARGE SCALE GENOMIC DNA]</scope>
    <source>
        <strain evidence="9">CBS 109288 / IBT 7711</strain>
    </source>
</reference>
<keyword evidence="9" id="KW-1185">Reference proteome</keyword>
<dbReference type="PANTHER" id="PTHR42732">
    <property type="entry name" value="BETA-GALACTOSIDASE"/>
    <property type="match status" value="1"/>
</dbReference>
<dbReference type="InterPro" id="IPR006102">
    <property type="entry name" value="Ig-like_GH2"/>
</dbReference>
<gene>
    <name evidence="8" type="ORF">S7711_08391</name>
</gene>
<dbReference type="OrthoDB" id="408320at2759"/>
<evidence type="ECO:0000256" key="2">
    <source>
        <dbReference type="ARBA" id="ARBA00022801"/>
    </source>
</evidence>
<feature type="domain" description="Glycoside hydrolase family 2 immunoglobulin-like beta-sandwich" evidence="5">
    <location>
        <begin position="231"/>
        <end position="308"/>
    </location>
</feature>
<keyword evidence="4" id="KW-0732">Signal</keyword>
<feature type="domain" description="Beta-mannosidase-like galactose-binding" evidence="7">
    <location>
        <begin position="104"/>
        <end position="184"/>
    </location>
</feature>
<dbReference type="GO" id="GO:0005975">
    <property type="term" value="P:carbohydrate metabolic process"/>
    <property type="evidence" value="ECO:0007669"/>
    <property type="project" value="InterPro"/>
</dbReference>
<evidence type="ECO:0000259" key="7">
    <source>
        <dbReference type="Pfam" id="PF22666"/>
    </source>
</evidence>
<dbReference type="Gene3D" id="2.60.120.260">
    <property type="entry name" value="Galactose-binding domain-like"/>
    <property type="match status" value="1"/>
</dbReference>
<dbReference type="HOGENOM" id="CLU_009935_3_1_1"/>
<dbReference type="Pfam" id="PF22666">
    <property type="entry name" value="Glyco_hydro_2_N2"/>
    <property type="match status" value="1"/>
</dbReference>
<dbReference type="PANTHER" id="PTHR42732:SF2">
    <property type="entry name" value="BETA-MANNOSIDASE"/>
    <property type="match status" value="1"/>
</dbReference>
<dbReference type="Gene3D" id="2.60.40.10">
    <property type="entry name" value="Immunoglobulins"/>
    <property type="match status" value="1"/>
</dbReference>
<sequence>MHITPCLSKGIILNLLWMYGSDAQPTPYEVQTPPLDTEWTYEVGANPWPEHPRPQLRRDAWQNLNGIWTFQAAEGDEDVESPPTTPLGREVLVPSCIESGLSGIQELDITHMWFATSFEVPSDWEGQSVLLNFEAVDYEATVLVNGAAVGANVGGYHRFTIDVTENVVFGGPNELLVFVRDPTDSEVIPVGKQARNPSHIFYRSCSGIWQSVWLESVPNDHITQLDIAAGMDGTVTVTVHSAVQQEAAVQISVIDQNGNVVGTGSGTADAEFEFTVEDVELWSPSFPTLYNLTASLGDDEVFSYTGFRTISTGIVEGVQRPLLNGEFVFLFGTLDQGYWPDGLHTPPTREAMVYDLEVLKDFGFNMVRKHSDIVVIGDGQIKVEPDLFYQACDQIGLMVVQDMPSLPADTQNRPPNAEQQAEFQRQLEIMIQEHKSYPSIVTWVIYNEGWGQLRSPPWPEDELTRLVREIDPSRLINSVSGWFDHGFGDFSDNHHYANPQCGSPFYSRQSPPYDPERIGFQGEFGGIGHNVSIENLWNVQAAIDTIDQTYELNADLESYNYRAEILFRELREQVERYACSGGVWTQTTDVEGEVNGLLTYDRRVLRPDVEQWRADIQALHDAAVSRGGGGSGAS</sequence>
<dbReference type="InterPro" id="IPR013783">
    <property type="entry name" value="Ig-like_fold"/>
</dbReference>
<accession>A0A084AVJ0</accession>
<protein>
    <recommendedName>
        <fullName evidence="10">Glycoside hydrolase family 2 catalytic domain-containing protein</fullName>
    </recommendedName>
</protein>
<dbReference type="SUPFAM" id="SSF49303">
    <property type="entry name" value="beta-Galactosidase/glucuronidase domain"/>
    <property type="match status" value="1"/>
</dbReference>
<evidence type="ECO:0000259" key="6">
    <source>
        <dbReference type="Pfam" id="PF02836"/>
    </source>
</evidence>
<comment type="similarity">
    <text evidence="1">Belongs to the glycosyl hydrolase 2 family.</text>
</comment>
<evidence type="ECO:0000256" key="3">
    <source>
        <dbReference type="ARBA" id="ARBA00023295"/>
    </source>
</evidence>
<feature type="domain" description="Glycoside hydrolase family 2 catalytic" evidence="6">
    <location>
        <begin position="350"/>
        <end position="488"/>
    </location>
</feature>
<name>A0A084AVJ0_STACB</name>
<dbReference type="Proteomes" id="UP000028045">
    <property type="component" value="Unassembled WGS sequence"/>
</dbReference>
<dbReference type="InterPro" id="IPR036156">
    <property type="entry name" value="Beta-gal/glucu_dom_sf"/>
</dbReference>
<dbReference type="Pfam" id="PF00703">
    <property type="entry name" value="Glyco_hydro_2"/>
    <property type="match status" value="1"/>
</dbReference>
<keyword evidence="3" id="KW-0326">Glycosidase</keyword>
<feature type="signal peptide" evidence="4">
    <location>
        <begin position="1"/>
        <end position="23"/>
    </location>
</feature>
<dbReference type="Gene3D" id="3.20.20.80">
    <property type="entry name" value="Glycosidases"/>
    <property type="match status" value="1"/>
</dbReference>
<feature type="chain" id="PRO_5001771087" description="Glycoside hydrolase family 2 catalytic domain-containing protein" evidence="4">
    <location>
        <begin position="24"/>
        <end position="634"/>
    </location>
</feature>
<dbReference type="GO" id="GO:0004553">
    <property type="term" value="F:hydrolase activity, hydrolyzing O-glycosyl compounds"/>
    <property type="evidence" value="ECO:0007669"/>
    <property type="project" value="InterPro"/>
</dbReference>
<evidence type="ECO:0008006" key="10">
    <source>
        <dbReference type="Google" id="ProtNLM"/>
    </source>
</evidence>
<dbReference type="SUPFAM" id="SSF51445">
    <property type="entry name" value="(Trans)glycosidases"/>
    <property type="match status" value="1"/>
</dbReference>
<dbReference type="SUPFAM" id="SSF49785">
    <property type="entry name" value="Galactose-binding domain-like"/>
    <property type="match status" value="1"/>
</dbReference>
<evidence type="ECO:0000313" key="9">
    <source>
        <dbReference type="Proteomes" id="UP000028045"/>
    </source>
</evidence>
<dbReference type="AlphaFoldDB" id="A0A084AVJ0"/>
<dbReference type="InterPro" id="IPR008979">
    <property type="entry name" value="Galactose-bd-like_sf"/>
</dbReference>
<dbReference type="InterPro" id="IPR051913">
    <property type="entry name" value="GH2_Domain-Containing"/>
</dbReference>
<dbReference type="InterPro" id="IPR006103">
    <property type="entry name" value="Glyco_hydro_2_cat"/>
</dbReference>
<dbReference type="InterPro" id="IPR017853">
    <property type="entry name" value="GH"/>
</dbReference>
<keyword evidence="2" id="KW-0378">Hydrolase</keyword>